<evidence type="ECO:0000256" key="1">
    <source>
        <dbReference type="ARBA" id="ARBA00022729"/>
    </source>
</evidence>
<dbReference type="EMBL" id="MCFG01000544">
    <property type="protein sequence ID" value="ORX64240.1"/>
    <property type="molecule type" value="Genomic_DNA"/>
</dbReference>
<reference evidence="5 6" key="1">
    <citation type="submission" date="2016-08" db="EMBL/GenBank/DDBJ databases">
        <title>A Parts List for Fungal Cellulosomes Revealed by Comparative Genomics.</title>
        <authorList>
            <consortium name="DOE Joint Genome Institute"/>
            <person name="Haitjema C.H."/>
            <person name="Gilmore S.P."/>
            <person name="Henske J.K."/>
            <person name="Solomon K.V."/>
            <person name="De Groot R."/>
            <person name="Kuo A."/>
            <person name="Mondo S.J."/>
            <person name="Salamov A.A."/>
            <person name="Labutti K."/>
            <person name="Zhao Z."/>
            <person name="Chiniquy J."/>
            <person name="Barry K."/>
            <person name="Brewer H.M."/>
            <person name="Purvine S.O."/>
            <person name="Wright A.T."/>
            <person name="Boxma B."/>
            <person name="Van Alen T."/>
            <person name="Hackstein J.H."/>
            <person name="Baker S.E."/>
            <person name="Grigoriev I.V."/>
            <person name="O'Malley M.A."/>
        </authorList>
    </citation>
    <scope>NUCLEOTIDE SEQUENCE [LARGE SCALE GENOMIC DNA]</scope>
    <source>
        <strain evidence="5 6">S4</strain>
    </source>
</reference>
<keyword evidence="6" id="KW-1185">Reference proteome</keyword>
<keyword evidence="2" id="KW-0472">Membrane</keyword>
<dbReference type="PANTHER" id="PTHR35936">
    <property type="entry name" value="MEMBRANE-BOUND LYTIC MUREIN TRANSGLYCOSYLASE F"/>
    <property type="match status" value="1"/>
</dbReference>
<dbReference type="Pfam" id="PF00497">
    <property type="entry name" value="SBP_bac_3"/>
    <property type="match status" value="1"/>
</dbReference>
<dbReference type="Gene3D" id="3.40.190.10">
    <property type="entry name" value="Periplasmic binding protein-like II"/>
    <property type="match status" value="2"/>
</dbReference>
<feature type="chain" id="PRO_5012056158" evidence="3">
    <location>
        <begin position="22"/>
        <end position="275"/>
    </location>
</feature>
<keyword evidence="2" id="KW-1133">Transmembrane helix</keyword>
<evidence type="ECO:0000259" key="4">
    <source>
        <dbReference type="SMART" id="SM00062"/>
    </source>
</evidence>
<dbReference type="PANTHER" id="PTHR35936:SF19">
    <property type="entry name" value="AMINO-ACID-BINDING PROTEIN YXEM-RELATED"/>
    <property type="match status" value="1"/>
</dbReference>
<evidence type="ECO:0000256" key="2">
    <source>
        <dbReference type="SAM" id="Phobius"/>
    </source>
</evidence>
<feature type="signal peptide" evidence="3">
    <location>
        <begin position="1"/>
        <end position="21"/>
    </location>
</feature>
<keyword evidence="2" id="KW-0812">Transmembrane</keyword>
<evidence type="ECO:0000313" key="6">
    <source>
        <dbReference type="Proteomes" id="UP000193944"/>
    </source>
</evidence>
<protein>
    <submittedName>
        <fullName evidence="5">Periplasmic binding protein-like II</fullName>
    </submittedName>
</protein>
<feature type="transmembrane region" description="Helical" evidence="2">
    <location>
        <begin position="248"/>
        <end position="264"/>
    </location>
</feature>
<sequence>MNNKTVLSFVLLTFSIIGAGALSADDSDKKLKFVANKAGWTLNEIPVAWEDKENKLNDGTIDCFWSGFTIDGRENDYTWSEPYIKNKKVAIVKNNDIKSLNDLKGKIVETLKGGSPIKVLKGAKKDLGDALKELKEVSDFTVAFNDLKNGSCDAVIADLPVAKAQANKNSEFKIIEEELISENLGIAFKKGNAEVRDKVQKILDEIINDGTVAKIAEKYSEYGLPALMVSNQKEGDNSGAIKFSQNKVVSILLAFIVTLLYNYISKTSCLKCICQ</sequence>
<dbReference type="SMART" id="SM00062">
    <property type="entry name" value="PBPb"/>
    <property type="match status" value="1"/>
</dbReference>
<organism evidence="5 6">
    <name type="scientific">Anaeromyces robustus</name>
    <dbReference type="NCBI Taxonomy" id="1754192"/>
    <lineage>
        <taxon>Eukaryota</taxon>
        <taxon>Fungi</taxon>
        <taxon>Fungi incertae sedis</taxon>
        <taxon>Chytridiomycota</taxon>
        <taxon>Chytridiomycota incertae sedis</taxon>
        <taxon>Neocallimastigomycetes</taxon>
        <taxon>Neocallimastigales</taxon>
        <taxon>Neocallimastigaceae</taxon>
        <taxon>Anaeromyces</taxon>
    </lineage>
</organism>
<evidence type="ECO:0000313" key="5">
    <source>
        <dbReference type="EMBL" id="ORX64240.1"/>
    </source>
</evidence>
<reference evidence="5 6" key="2">
    <citation type="submission" date="2016-08" db="EMBL/GenBank/DDBJ databases">
        <title>Pervasive Adenine N6-methylation of Active Genes in Fungi.</title>
        <authorList>
            <consortium name="DOE Joint Genome Institute"/>
            <person name="Mondo S.J."/>
            <person name="Dannebaum R.O."/>
            <person name="Kuo R.C."/>
            <person name="Labutti K."/>
            <person name="Haridas S."/>
            <person name="Kuo A."/>
            <person name="Salamov A."/>
            <person name="Ahrendt S.R."/>
            <person name="Lipzen A."/>
            <person name="Sullivan W."/>
            <person name="Andreopoulos W.B."/>
            <person name="Clum A."/>
            <person name="Lindquist E."/>
            <person name="Daum C."/>
            <person name="Ramamoorthy G.K."/>
            <person name="Gryganskyi A."/>
            <person name="Culley D."/>
            <person name="Magnuson J.K."/>
            <person name="James T.Y."/>
            <person name="O'Malley M.A."/>
            <person name="Stajich J.E."/>
            <person name="Spatafora J.W."/>
            <person name="Visel A."/>
            <person name="Grigoriev I.V."/>
        </authorList>
    </citation>
    <scope>NUCLEOTIDE SEQUENCE [LARGE SCALE GENOMIC DNA]</scope>
    <source>
        <strain evidence="5 6">S4</strain>
    </source>
</reference>
<dbReference type="Proteomes" id="UP000193944">
    <property type="component" value="Unassembled WGS sequence"/>
</dbReference>
<feature type="domain" description="Solute-binding protein family 3/N-terminal" evidence="4">
    <location>
        <begin position="14"/>
        <end position="223"/>
    </location>
</feature>
<dbReference type="AlphaFoldDB" id="A0A1Y1VSH0"/>
<proteinExistence type="predicted"/>
<name>A0A1Y1VSH0_9FUNG</name>
<evidence type="ECO:0000256" key="3">
    <source>
        <dbReference type="SAM" id="SignalP"/>
    </source>
</evidence>
<comment type="caution">
    <text evidence="5">The sequence shown here is derived from an EMBL/GenBank/DDBJ whole genome shotgun (WGS) entry which is preliminary data.</text>
</comment>
<accession>A0A1Y1VSH0</accession>
<dbReference type="InterPro" id="IPR001638">
    <property type="entry name" value="Solute-binding_3/MltF_N"/>
</dbReference>
<keyword evidence="1 3" id="KW-0732">Signal</keyword>
<gene>
    <name evidence="5" type="ORF">BCR32DRAFT_273179</name>
</gene>
<dbReference type="SUPFAM" id="SSF53850">
    <property type="entry name" value="Periplasmic binding protein-like II"/>
    <property type="match status" value="1"/>
</dbReference>